<dbReference type="PROSITE" id="PS50013">
    <property type="entry name" value="CHROMO_2"/>
    <property type="match status" value="1"/>
</dbReference>
<proteinExistence type="predicted"/>
<accession>A0A4S8KP39</accession>
<protein>
    <recommendedName>
        <fullName evidence="2">Chromo domain-containing protein</fullName>
    </recommendedName>
</protein>
<feature type="domain" description="Chromo" evidence="2">
    <location>
        <begin position="120"/>
        <end position="179"/>
    </location>
</feature>
<dbReference type="SUPFAM" id="SSF54160">
    <property type="entry name" value="Chromo domain-like"/>
    <property type="match status" value="1"/>
</dbReference>
<evidence type="ECO:0000259" key="2">
    <source>
        <dbReference type="PROSITE" id="PS50013"/>
    </source>
</evidence>
<dbReference type="EMBL" id="ML180446">
    <property type="protein sequence ID" value="THU77412.1"/>
    <property type="molecule type" value="Genomic_DNA"/>
</dbReference>
<dbReference type="InterPro" id="IPR000953">
    <property type="entry name" value="Chromo/chromo_shadow_dom"/>
</dbReference>
<evidence type="ECO:0000313" key="3">
    <source>
        <dbReference type="EMBL" id="THU77412.1"/>
    </source>
</evidence>
<evidence type="ECO:0000313" key="4">
    <source>
        <dbReference type="Proteomes" id="UP000297245"/>
    </source>
</evidence>
<feature type="region of interest" description="Disordered" evidence="1">
    <location>
        <begin position="71"/>
        <end position="119"/>
    </location>
</feature>
<dbReference type="CDD" id="cd00024">
    <property type="entry name" value="CD_CSD"/>
    <property type="match status" value="1"/>
</dbReference>
<name>A0A4S8KP39_DENBC</name>
<dbReference type="AlphaFoldDB" id="A0A4S8KP39"/>
<sequence>MFMEHNHDVFTEFLQVSQDGEIASFDRNNSDREDVSINDSIPEASGALPIEVDSLSVSGVVTADKVVNKQRGQKQGLASTHKLKNTKKRKTDVSANKDGEDSNYQHNEENTSPEEDSEDYEITHIIGHRPTEDGRWEFSVRWKGFIMDSTMVYLEDLEKALRILEAYCQVHPEIDKPPSSKSLDRQESASMLAEHFCPKRLNLLDQALSENIRDFEARYLSLSKPDLRAAIKPLGSLKSCYQLMLKTNVRFNIFNTFLEISPIPKELNDFSPKSLQNMRLGFDIILQRVSDAAKLLPPLAAASFTLDIQRTFSQWERSRSYIVIHDFVTKALPAITDILFHHELGLQRKAYTNRRTGRRHEGAHIDASDKNLCIIPPDIVTSITDAAPGHENFLLVEIPQYPKSIAEETKRCFKQTILDIFIVPHLREPLEIPGLQTGHGQLDGCIVRSAVLSRIVSRVGMEAILCSPDLSFIVDSPQLLFKGAGGFRQQRFWTLARKNETETLRPLDEFLEKLPQPMTRIQDLATHLSDFINHHFLEIQLGRQISEHEYYRNYAANPTGNCNGPRNICPQDMDTTGVKPVTASNILHGTPSFGVLALILRECLNKESGWPFANEQVRRCLDGSRPIDSRMVVAFENPDHWSPVHQIQ</sequence>
<dbReference type="Proteomes" id="UP000297245">
    <property type="component" value="Unassembled WGS sequence"/>
</dbReference>
<feature type="compositionally biased region" description="Basic and acidic residues" evidence="1">
    <location>
        <begin position="91"/>
        <end position="100"/>
    </location>
</feature>
<dbReference type="Gene3D" id="2.40.50.40">
    <property type="match status" value="1"/>
</dbReference>
<feature type="compositionally biased region" description="Basic residues" evidence="1">
    <location>
        <begin position="81"/>
        <end position="90"/>
    </location>
</feature>
<dbReference type="GO" id="GO:0006338">
    <property type="term" value="P:chromatin remodeling"/>
    <property type="evidence" value="ECO:0007669"/>
    <property type="project" value="UniProtKB-ARBA"/>
</dbReference>
<gene>
    <name evidence="3" type="ORF">K435DRAFT_812478</name>
</gene>
<dbReference type="InterPro" id="IPR016197">
    <property type="entry name" value="Chromo-like_dom_sf"/>
</dbReference>
<evidence type="ECO:0000256" key="1">
    <source>
        <dbReference type="SAM" id="MobiDB-lite"/>
    </source>
</evidence>
<reference evidence="3 4" key="1">
    <citation type="journal article" date="2019" name="Nat. Ecol. Evol.">
        <title>Megaphylogeny resolves global patterns of mushroom evolution.</title>
        <authorList>
            <person name="Varga T."/>
            <person name="Krizsan K."/>
            <person name="Foldi C."/>
            <person name="Dima B."/>
            <person name="Sanchez-Garcia M."/>
            <person name="Sanchez-Ramirez S."/>
            <person name="Szollosi G.J."/>
            <person name="Szarkandi J.G."/>
            <person name="Papp V."/>
            <person name="Albert L."/>
            <person name="Andreopoulos W."/>
            <person name="Angelini C."/>
            <person name="Antonin V."/>
            <person name="Barry K.W."/>
            <person name="Bougher N.L."/>
            <person name="Buchanan P."/>
            <person name="Buyck B."/>
            <person name="Bense V."/>
            <person name="Catcheside P."/>
            <person name="Chovatia M."/>
            <person name="Cooper J."/>
            <person name="Damon W."/>
            <person name="Desjardin D."/>
            <person name="Finy P."/>
            <person name="Geml J."/>
            <person name="Haridas S."/>
            <person name="Hughes K."/>
            <person name="Justo A."/>
            <person name="Karasinski D."/>
            <person name="Kautmanova I."/>
            <person name="Kiss B."/>
            <person name="Kocsube S."/>
            <person name="Kotiranta H."/>
            <person name="LaButti K.M."/>
            <person name="Lechner B.E."/>
            <person name="Liimatainen K."/>
            <person name="Lipzen A."/>
            <person name="Lukacs Z."/>
            <person name="Mihaltcheva S."/>
            <person name="Morgado L.N."/>
            <person name="Niskanen T."/>
            <person name="Noordeloos M.E."/>
            <person name="Ohm R.A."/>
            <person name="Ortiz-Santana B."/>
            <person name="Ovrebo C."/>
            <person name="Racz N."/>
            <person name="Riley R."/>
            <person name="Savchenko A."/>
            <person name="Shiryaev A."/>
            <person name="Soop K."/>
            <person name="Spirin V."/>
            <person name="Szebenyi C."/>
            <person name="Tomsovsky M."/>
            <person name="Tulloss R.E."/>
            <person name="Uehling J."/>
            <person name="Grigoriev I.V."/>
            <person name="Vagvolgyi C."/>
            <person name="Papp T."/>
            <person name="Martin F.M."/>
            <person name="Miettinen O."/>
            <person name="Hibbett D.S."/>
            <person name="Nagy L.G."/>
        </authorList>
    </citation>
    <scope>NUCLEOTIDE SEQUENCE [LARGE SCALE GENOMIC DNA]</scope>
    <source>
        <strain evidence="3 4">CBS 962.96</strain>
    </source>
</reference>
<organism evidence="3 4">
    <name type="scientific">Dendrothele bispora (strain CBS 962.96)</name>
    <dbReference type="NCBI Taxonomy" id="1314807"/>
    <lineage>
        <taxon>Eukaryota</taxon>
        <taxon>Fungi</taxon>
        <taxon>Dikarya</taxon>
        <taxon>Basidiomycota</taxon>
        <taxon>Agaricomycotina</taxon>
        <taxon>Agaricomycetes</taxon>
        <taxon>Agaricomycetidae</taxon>
        <taxon>Agaricales</taxon>
        <taxon>Agaricales incertae sedis</taxon>
        <taxon>Dendrothele</taxon>
    </lineage>
</organism>
<keyword evidence="4" id="KW-1185">Reference proteome</keyword>